<dbReference type="AlphaFoldDB" id="A0AA39WY70"/>
<evidence type="ECO:0000313" key="3">
    <source>
        <dbReference type="Proteomes" id="UP001175000"/>
    </source>
</evidence>
<keyword evidence="3" id="KW-1185">Reference proteome</keyword>
<sequence>MPFFAGSLTPAHKQPSSDDDVAPRARRRAALVWVFSPMPSYLTRSSGPASVTASVCGGRYNFPRAAWWAAQGPRDLPSQALTQHLNNIQPLQVICWPAQRYAPQGNPAYGRWELLGARYWPPHIGGPSRTVGAISFRWHAAVLLKTGDAAVALQLAAEPRPLFFLNSDARITRASRSRLGRPPGRHWLAVVVLRPVWMISGCLALPCWTG</sequence>
<comment type="caution">
    <text evidence="2">The sequence shown here is derived from an EMBL/GenBank/DDBJ whole genome shotgun (WGS) entry which is preliminary data.</text>
</comment>
<proteinExistence type="predicted"/>
<reference evidence="2" key="1">
    <citation type="submission" date="2023-06" db="EMBL/GenBank/DDBJ databases">
        <title>Genome-scale phylogeny and comparative genomics of the fungal order Sordariales.</title>
        <authorList>
            <consortium name="Lawrence Berkeley National Laboratory"/>
            <person name="Hensen N."/>
            <person name="Bonometti L."/>
            <person name="Westerberg I."/>
            <person name="Brannstrom I.O."/>
            <person name="Guillou S."/>
            <person name="Cros-Aarteil S."/>
            <person name="Calhoun S."/>
            <person name="Haridas S."/>
            <person name="Kuo A."/>
            <person name="Mondo S."/>
            <person name="Pangilinan J."/>
            <person name="Riley R."/>
            <person name="Labutti K."/>
            <person name="Andreopoulos B."/>
            <person name="Lipzen A."/>
            <person name="Chen C."/>
            <person name="Yanf M."/>
            <person name="Daum C."/>
            <person name="Ng V."/>
            <person name="Clum A."/>
            <person name="Steindorff A."/>
            <person name="Ohm R."/>
            <person name="Martin F."/>
            <person name="Silar P."/>
            <person name="Natvig D."/>
            <person name="Lalanne C."/>
            <person name="Gautier V."/>
            <person name="Ament-Velasquez S.L."/>
            <person name="Kruys A."/>
            <person name="Hutchinson M.I."/>
            <person name="Powell A.J."/>
            <person name="Barry K."/>
            <person name="Miller A.N."/>
            <person name="Grigoriev I.V."/>
            <person name="Debuchy R."/>
            <person name="Gladieux P."/>
            <person name="Thoren M.H."/>
            <person name="Johannesson H."/>
        </authorList>
    </citation>
    <scope>NUCLEOTIDE SEQUENCE</scope>
    <source>
        <strain evidence="2">CBS 606.72</strain>
    </source>
</reference>
<dbReference type="Proteomes" id="UP001175000">
    <property type="component" value="Unassembled WGS sequence"/>
</dbReference>
<feature type="region of interest" description="Disordered" evidence="1">
    <location>
        <begin position="1"/>
        <end position="23"/>
    </location>
</feature>
<organism evidence="2 3">
    <name type="scientific">Immersiella caudata</name>
    <dbReference type="NCBI Taxonomy" id="314043"/>
    <lineage>
        <taxon>Eukaryota</taxon>
        <taxon>Fungi</taxon>
        <taxon>Dikarya</taxon>
        <taxon>Ascomycota</taxon>
        <taxon>Pezizomycotina</taxon>
        <taxon>Sordariomycetes</taxon>
        <taxon>Sordariomycetidae</taxon>
        <taxon>Sordariales</taxon>
        <taxon>Lasiosphaeriaceae</taxon>
        <taxon>Immersiella</taxon>
    </lineage>
</organism>
<evidence type="ECO:0000256" key="1">
    <source>
        <dbReference type="SAM" id="MobiDB-lite"/>
    </source>
</evidence>
<protein>
    <submittedName>
        <fullName evidence="2">Uncharacterized protein</fullName>
    </submittedName>
</protein>
<dbReference type="EMBL" id="JAULSU010000003">
    <property type="protein sequence ID" value="KAK0623819.1"/>
    <property type="molecule type" value="Genomic_DNA"/>
</dbReference>
<gene>
    <name evidence="2" type="ORF">B0T14DRAFT_190013</name>
</gene>
<accession>A0AA39WY70</accession>
<evidence type="ECO:0000313" key="2">
    <source>
        <dbReference type="EMBL" id="KAK0623819.1"/>
    </source>
</evidence>
<name>A0AA39WY70_9PEZI</name>